<gene>
    <name evidence="9" type="primary">LOC106167028</name>
</gene>
<keyword evidence="1" id="KW-0479">Metal-binding</keyword>
<evidence type="ECO:0000259" key="7">
    <source>
        <dbReference type="PROSITE" id="PS50119"/>
    </source>
</evidence>
<dbReference type="Pfam" id="PF00097">
    <property type="entry name" value="zf-C3HC4"/>
    <property type="match status" value="1"/>
</dbReference>
<dbReference type="InterPro" id="IPR000315">
    <property type="entry name" value="Znf_B-box"/>
</dbReference>
<dbReference type="InterPro" id="IPR001841">
    <property type="entry name" value="Znf_RING"/>
</dbReference>
<keyword evidence="8" id="KW-1185">Reference proteome</keyword>
<feature type="domain" description="B box-type" evidence="7">
    <location>
        <begin position="153"/>
        <end position="195"/>
    </location>
</feature>
<dbReference type="InterPro" id="IPR018957">
    <property type="entry name" value="Znf_C3HC4_RING-type"/>
</dbReference>
<feature type="domain" description="RING-type" evidence="6">
    <location>
        <begin position="17"/>
        <end position="62"/>
    </location>
</feature>
<dbReference type="InterPro" id="IPR047153">
    <property type="entry name" value="TRIM45/56/19-like"/>
</dbReference>
<dbReference type="PANTHER" id="PTHR25462">
    <property type="entry name" value="BONUS, ISOFORM C-RELATED"/>
    <property type="match status" value="1"/>
</dbReference>
<dbReference type="CDD" id="cd19776">
    <property type="entry name" value="Bbox2_TRIM25_C-IV"/>
    <property type="match status" value="1"/>
</dbReference>
<dbReference type="InterPro" id="IPR011042">
    <property type="entry name" value="6-blade_b-propeller_TolB-like"/>
</dbReference>
<evidence type="ECO:0000256" key="2">
    <source>
        <dbReference type="ARBA" id="ARBA00022771"/>
    </source>
</evidence>
<dbReference type="Gene3D" id="3.30.40.10">
    <property type="entry name" value="Zinc/RING finger domain, C3HC4 (zinc finger)"/>
    <property type="match status" value="1"/>
</dbReference>
<proteinExistence type="predicted"/>
<dbReference type="SUPFAM" id="SSF57845">
    <property type="entry name" value="B-box zinc-binding domain"/>
    <property type="match status" value="1"/>
</dbReference>
<dbReference type="Gene3D" id="2.120.10.30">
    <property type="entry name" value="TolB, C-terminal domain"/>
    <property type="match status" value="1"/>
</dbReference>
<dbReference type="Proteomes" id="UP000085678">
    <property type="component" value="Unplaced"/>
</dbReference>
<evidence type="ECO:0000313" key="8">
    <source>
        <dbReference type="Proteomes" id="UP000085678"/>
    </source>
</evidence>
<dbReference type="KEGG" id="lak:106167028"/>
<dbReference type="PROSITE" id="PS50119">
    <property type="entry name" value="ZF_BBOX"/>
    <property type="match status" value="1"/>
</dbReference>
<evidence type="ECO:0000256" key="5">
    <source>
        <dbReference type="SAM" id="MobiDB-lite"/>
    </source>
</evidence>
<feature type="region of interest" description="Disordered" evidence="5">
    <location>
        <begin position="302"/>
        <end position="330"/>
    </location>
</feature>
<keyword evidence="3" id="KW-0862">Zinc</keyword>
<dbReference type="RefSeq" id="XP_013401154.1">
    <property type="nucleotide sequence ID" value="XM_013545700.1"/>
</dbReference>
<accession>A0A1S3IUE6</accession>
<dbReference type="OrthoDB" id="10066958at2759"/>
<dbReference type="GeneID" id="106167028"/>
<dbReference type="PROSITE" id="PS00518">
    <property type="entry name" value="ZF_RING_1"/>
    <property type="match status" value="1"/>
</dbReference>
<sequence>MATASVLEETRDDVLTCQICFEAYVSPKALPCLHTFCQGCLEDYAQTRLVDVYGQFPCPTCRQDIQIGSGGVAALPDNFILGKVRDLLNKPRRRSQEWLDECSICSSVSEASTSAATHHCFQCDKKLCDRCHRLHRQVSVTRDHHTEEIGKTGDSFYCKQHPRSRVEYYCGSHHICICVTCTMHQHQYCDDVIPLQVAMETRVHTLLLMVTEVEERKGRLENKRSHYKTLQDNITVKLENLDTQIDQAATLVTLALSPLESNHSAECLSLADCIEQQLKEFLAQDTSGGVEGDYSLLGQQISVRGQVREEEEEEGEEKEEEGEPGGEGEVLEDTSVDCRVQHTFHVPGGKTDCCGLLVAATSQHIAISQPISDHVYIFTMKGHLTGQYGCPTRVGLCTHGDNFVSLSVSSRLLGLGRVSCTCVQYDPRGSVQSQTPLCTGWLDGKPQGLNIYQNQIFVTFKNKTVKIFDIDGRAVKSLCPLDAVEYLDLTYFVVGGEFMYVLDANNQCVIKCNHDGEMVKKFSMLASWMQHTARLGGLCMDNRGEKIILTDSSNSQLCVLDGCDTQQPRQFLGIADGIYRPRDVTLTPGGALVVAQEHPRGPQVVVIHDVQTVLQKWFGEQEGPPPGVQARCNIQ</sequence>
<dbReference type="InterPro" id="IPR017907">
    <property type="entry name" value="Znf_RING_CS"/>
</dbReference>
<name>A0A1S3IUE6_LINAN</name>
<dbReference type="SUPFAM" id="SSF63825">
    <property type="entry name" value="YWTD domain"/>
    <property type="match status" value="1"/>
</dbReference>
<evidence type="ECO:0000313" key="9">
    <source>
        <dbReference type="RefSeq" id="XP_013401154.1"/>
    </source>
</evidence>
<dbReference type="PANTHER" id="PTHR25462:SF296">
    <property type="entry name" value="MEIOTIC P26, ISOFORM F"/>
    <property type="match status" value="1"/>
</dbReference>
<dbReference type="InterPro" id="IPR013083">
    <property type="entry name" value="Znf_RING/FYVE/PHD"/>
</dbReference>
<protein>
    <submittedName>
        <fullName evidence="9">Uncharacterized protein LOC106167028</fullName>
    </submittedName>
</protein>
<evidence type="ECO:0000256" key="3">
    <source>
        <dbReference type="ARBA" id="ARBA00022833"/>
    </source>
</evidence>
<dbReference type="AlphaFoldDB" id="A0A1S3IUE6"/>
<dbReference type="SMART" id="SM00184">
    <property type="entry name" value="RING"/>
    <property type="match status" value="1"/>
</dbReference>
<dbReference type="GO" id="GO:0061630">
    <property type="term" value="F:ubiquitin protein ligase activity"/>
    <property type="evidence" value="ECO:0007669"/>
    <property type="project" value="TreeGrafter"/>
</dbReference>
<dbReference type="SUPFAM" id="SSF57850">
    <property type="entry name" value="RING/U-box"/>
    <property type="match status" value="1"/>
</dbReference>
<keyword evidence="2 4" id="KW-0863">Zinc-finger</keyword>
<dbReference type="InParanoid" id="A0A1S3IUE6"/>
<dbReference type="GO" id="GO:0008270">
    <property type="term" value="F:zinc ion binding"/>
    <property type="evidence" value="ECO:0007669"/>
    <property type="project" value="UniProtKB-KW"/>
</dbReference>
<dbReference type="Gene3D" id="3.30.160.60">
    <property type="entry name" value="Classic Zinc Finger"/>
    <property type="match status" value="1"/>
</dbReference>
<evidence type="ECO:0000256" key="4">
    <source>
        <dbReference type="PROSITE-ProRule" id="PRU00024"/>
    </source>
</evidence>
<evidence type="ECO:0000256" key="1">
    <source>
        <dbReference type="ARBA" id="ARBA00022723"/>
    </source>
</evidence>
<feature type="compositionally biased region" description="Acidic residues" evidence="5">
    <location>
        <begin position="309"/>
        <end position="330"/>
    </location>
</feature>
<evidence type="ECO:0000259" key="6">
    <source>
        <dbReference type="PROSITE" id="PS50089"/>
    </source>
</evidence>
<reference evidence="9" key="1">
    <citation type="submission" date="2025-08" db="UniProtKB">
        <authorList>
            <consortium name="RefSeq"/>
        </authorList>
    </citation>
    <scope>IDENTIFICATION</scope>
    <source>
        <tissue evidence="9">Gonads</tissue>
    </source>
</reference>
<organism evidence="8 9">
    <name type="scientific">Lingula anatina</name>
    <name type="common">Brachiopod</name>
    <name type="synonym">Lingula unguis</name>
    <dbReference type="NCBI Taxonomy" id="7574"/>
    <lineage>
        <taxon>Eukaryota</taxon>
        <taxon>Metazoa</taxon>
        <taxon>Spiralia</taxon>
        <taxon>Lophotrochozoa</taxon>
        <taxon>Brachiopoda</taxon>
        <taxon>Linguliformea</taxon>
        <taxon>Lingulata</taxon>
        <taxon>Lingulida</taxon>
        <taxon>Linguloidea</taxon>
        <taxon>Lingulidae</taxon>
        <taxon>Lingula</taxon>
    </lineage>
</organism>
<dbReference type="PROSITE" id="PS50089">
    <property type="entry name" value="ZF_RING_2"/>
    <property type="match status" value="1"/>
</dbReference>